<evidence type="ECO:0000256" key="1">
    <source>
        <dbReference type="SAM" id="MobiDB-lite"/>
    </source>
</evidence>
<reference evidence="2" key="1">
    <citation type="journal article" date="2021" name="PeerJ">
        <title>Extensive microbial diversity within the chicken gut microbiome revealed by metagenomics and culture.</title>
        <authorList>
            <person name="Gilroy R."/>
            <person name="Ravi A."/>
            <person name="Getino M."/>
            <person name="Pursley I."/>
            <person name="Horton D.L."/>
            <person name="Alikhan N.F."/>
            <person name="Baker D."/>
            <person name="Gharbi K."/>
            <person name="Hall N."/>
            <person name="Watson M."/>
            <person name="Adriaenssens E.M."/>
            <person name="Foster-Nyarko E."/>
            <person name="Jarju S."/>
            <person name="Secka A."/>
            <person name="Antonio M."/>
            <person name="Oren A."/>
            <person name="Chaudhuri R.R."/>
            <person name="La Ragione R."/>
            <person name="Hildebrand F."/>
            <person name="Pallen M.J."/>
        </authorList>
    </citation>
    <scope>NUCLEOTIDE SEQUENCE</scope>
    <source>
        <strain evidence="2">G3-2149</strain>
    </source>
</reference>
<evidence type="ECO:0000313" key="3">
    <source>
        <dbReference type="Proteomes" id="UP000823865"/>
    </source>
</evidence>
<feature type="compositionally biased region" description="Basic residues" evidence="1">
    <location>
        <begin position="301"/>
        <end position="317"/>
    </location>
</feature>
<proteinExistence type="predicted"/>
<protein>
    <submittedName>
        <fullName evidence="2">Gliding motility protein GldN</fullName>
    </submittedName>
</protein>
<sequence>MKRIFIFLLGACLITNIYAQPQKRRVAVTERKQVTDRASLQFPAATDVPDDMVWKRDIYRQLDLTVDKNAPLYYPVEPQGRDINLFTLMFRLMLDGKITVYEYGLDGNESFADKDKIEPKDFLEKYQIYYEMNENRIMVNNSDIPSREVKRMYLKESVYFDQRTSSFHKKVTAICPVMVRDDEFGDAATPYPLFWVKYRDVASYFARHAMMSSNYNNVSNMTADDYFAMNRYDGKIYKTTNLQGLALANYCKTDSALAKEQKRIEQELVDVEKFVWGNLEQPKDSVDSVQNKVLAEDKKEKKVSRSTRRKTTTKKSTPKAEKASSSSAPRVSVRRQRR</sequence>
<accession>A0A9E2L6U7</accession>
<feature type="region of interest" description="Disordered" evidence="1">
    <location>
        <begin position="285"/>
        <end position="338"/>
    </location>
</feature>
<reference evidence="2" key="2">
    <citation type="submission" date="2021-04" db="EMBL/GenBank/DDBJ databases">
        <authorList>
            <person name="Gilroy R."/>
        </authorList>
    </citation>
    <scope>NUCLEOTIDE SEQUENCE</scope>
    <source>
        <strain evidence="2">G3-2149</strain>
    </source>
</reference>
<gene>
    <name evidence="2" type="primary">gldN</name>
    <name evidence="2" type="ORF">H9789_07650</name>
</gene>
<comment type="caution">
    <text evidence="2">The sequence shown here is derived from an EMBL/GenBank/DDBJ whole genome shotgun (WGS) entry which is preliminary data.</text>
</comment>
<evidence type="ECO:0000313" key="2">
    <source>
        <dbReference type="EMBL" id="MBU3853674.1"/>
    </source>
</evidence>
<dbReference type="AlphaFoldDB" id="A0A9E2L6U7"/>
<dbReference type="InterPro" id="IPR019847">
    <property type="entry name" value="Gliding_motility_assoc_GldN"/>
</dbReference>
<dbReference type="Pfam" id="PF19841">
    <property type="entry name" value="GldN"/>
    <property type="match status" value="1"/>
</dbReference>
<organism evidence="2 3">
    <name type="scientific">Candidatus Paraprevotella stercoravium</name>
    <dbReference type="NCBI Taxonomy" id="2838725"/>
    <lineage>
        <taxon>Bacteria</taxon>
        <taxon>Pseudomonadati</taxon>
        <taxon>Bacteroidota</taxon>
        <taxon>Bacteroidia</taxon>
        <taxon>Bacteroidales</taxon>
        <taxon>Prevotellaceae</taxon>
        <taxon>Paraprevotella</taxon>
    </lineage>
</organism>
<dbReference type="Proteomes" id="UP000823865">
    <property type="component" value="Unassembled WGS sequence"/>
</dbReference>
<dbReference type="EMBL" id="JAHLFU010000164">
    <property type="protein sequence ID" value="MBU3853674.1"/>
    <property type="molecule type" value="Genomic_DNA"/>
</dbReference>
<name>A0A9E2L6U7_9BACT</name>
<dbReference type="NCBIfam" id="TIGR03523">
    <property type="entry name" value="GldN"/>
    <property type="match status" value="1"/>
</dbReference>